<accession>A0ABQ6M987</accession>
<dbReference type="InterPro" id="IPR059181">
    <property type="entry name" value="RWDD2A-B_C"/>
</dbReference>
<keyword evidence="2" id="KW-1185">Reference proteome</keyword>
<comment type="caution">
    <text evidence="1">The sequence shown here is derived from an EMBL/GenBank/DDBJ whole genome shotgun (WGS) entry which is preliminary data.</text>
</comment>
<dbReference type="Proteomes" id="UP001165060">
    <property type="component" value="Unassembled WGS sequence"/>
</dbReference>
<sequence length="248" mass="26640">MPSSFTRDDLTILSSIYPDATLSPTSICLSFPSNYFTPTLTCTADMSLDLQISSSTSYRKTGLDFSSFLLRHLRSLASDLTREADAELSGVVLELFQAADFACSDVFEELASDTGDLEDTGSSVPVSLDAPGENQQISVMYSHHIIAKSKLSLIKLLTRKLSLSGVMLKGWPGAIAVEGASASLDDFVAELKTLNWKHFVERGRIGTEGTPFFAAGFEVVDETKLFSGFVKGRGEGVGGEILALAFAL</sequence>
<dbReference type="EMBL" id="BRYB01000070">
    <property type="protein sequence ID" value="GMI22061.1"/>
    <property type="molecule type" value="Genomic_DNA"/>
</dbReference>
<evidence type="ECO:0000313" key="1">
    <source>
        <dbReference type="EMBL" id="GMI22061.1"/>
    </source>
</evidence>
<reference evidence="1 2" key="1">
    <citation type="journal article" date="2023" name="Commun. Biol.">
        <title>Genome analysis of Parmales, the sister group of diatoms, reveals the evolutionary specialization of diatoms from phago-mixotrophs to photoautotrophs.</title>
        <authorList>
            <person name="Ban H."/>
            <person name="Sato S."/>
            <person name="Yoshikawa S."/>
            <person name="Yamada K."/>
            <person name="Nakamura Y."/>
            <person name="Ichinomiya M."/>
            <person name="Sato N."/>
            <person name="Blanc-Mathieu R."/>
            <person name="Endo H."/>
            <person name="Kuwata A."/>
            <person name="Ogata H."/>
        </authorList>
    </citation>
    <scope>NUCLEOTIDE SEQUENCE [LARGE SCALE GENOMIC DNA]</scope>
</reference>
<dbReference type="InterPro" id="IPR017359">
    <property type="entry name" value="Phi-like"/>
</dbReference>
<name>A0ABQ6M987_9STRA</name>
<organism evidence="1 2">
    <name type="scientific">Tetraparma gracilis</name>
    <dbReference type="NCBI Taxonomy" id="2962635"/>
    <lineage>
        <taxon>Eukaryota</taxon>
        <taxon>Sar</taxon>
        <taxon>Stramenopiles</taxon>
        <taxon>Ochrophyta</taxon>
        <taxon>Bolidophyceae</taxon>
        <taxon>Parmales</taxon>
        <taxon>Triparmaceae</taxon>
        <taxon>Tetraparma</taxon>
    </lineage>
</organism>
<dbReference type="PANTHER" id="PTHR15955:SF8">
    <property type="entry name" value="RWD DOMAIN-CONTAINING PROTEIN 2B-RELATED"/>
    <property type="match status" value="1"/>
</dbReference>
<gene>
    <name evidence="1" type="ORF">TeGR_g11030</name>
</gene>
<dbReference type="CDD" id="cd24163">
    <property type="entry name" value="RWDD2_C"/>
    <property type="match status" value="1"/>
</dbReference>
<dbReference type="PANTHER" id="PTHR15955">
    <property type="entry name" value="RWD DOMAIN CONTAINING PROTEIN 2"/>
    <property type="match status" value="1"/>
</dbReference>
<protein>
    <submittedName>
        <fullName evidence="1">Uncharacterized protein</fullName>
    </submittedName>
</protein>
<evidence type="ECO:0000313" key="2">
    <source>
        <dbReference type="Proteomes" id="UP001165060"/>
    </source>
</evidence>
<proteinExistence type="predicted"/>